<comment type="caution">
    <text evidence="7">Lacks conserved residue(s) required for the propagation of feature annotation.</text>
</comment>
<keyword evidence="9" id="KW-1185">Reference proteome</keyword>
<comment type="subunit">
    <text evidence="7">Component of the dolichol-phosphate mannose (DPM) synthase complex.</text>
</comment>
<dbReference type="OrthoDB" id="2014333at2759"/>
<dbReference type="Proteomes" id="UP000054350">
    <property type="component" value="Unassembled WGS sequence"/>
</dbReference>
<dbReference type="UniPathway" id="UPA00378"/>
<evidence type="ECO:0000256" key="1">
    <source>
        <dbReference type="ARBA" id="ARBA00004477"/>
    </source>
</evidence>
<comment type="function">
    <text evidence="7">Stabilizer subunit of the dolichol-phosphate mannose (DPM) synthase complex; tethers catalytic subunit to the ER.</text>
</comment>
<name>A0A0L0SN56_ALLM3</name>
<evidence type="ECO:0000256" key="5">
    <source>
        <dbReference type="ARBA" id="ARBA00022989"/>
    </source>
</evidence>
<keyword evidence="5 7" id="KW-1133">Transmembrane helix</keyword>
<evidence type="ECO:0000313" key="9">
    <source>
        <dbReference type="Proteomes" id="UP000054350"/>
    </source>
</evidence>
<dbReference type="GO" id="GO:0033185">
    <property type="term" value="C:dolichol-phosphate-mannose synthase complex"/>
    <property type="evidence" value="ECO:0007669"/>
    <property type="project" value="TreeGrafter"/>
</dbReference>
<organism evidence="8 9">
    <name type="scientific">Allomyces macrogynus (strain ATCC 38327)</name>
    <name type="common">Allomyces javanicus var. macrogynus</name>
    <dbReference type="NCBI Taxonomy" id="578462"/>
    <lineage>
        <taxon>Eukaryota</taxon>
        <taxon>Fungi</taxon>
        <taxon>Fungi incertae sedis</taxon>
        <taxon>Blastocladiomycota</taxon>
        <taxon>Blastocladiomycetes</taxon>
        <taxon>Blastocladiales</taxon>
        <taxon>Blastocladiaceae</taxon>
        <taxon>Allomyces</taxon>
    </lineage>
</organism>
<keyword evidence="6 7" id="KW-0472">Membrane</keyword>
<dbReference type="InterPro" id="IPR013174">
    <property type="entry name" value="DPM3"/>
</dbReference>
<reference evidence="9" key="2">
    <citation type="submission" date="2009-11" db="EMBL/GenBank/DDBJ databases">
        <title>The Genome Sequence of Allomyces macrogynus strain ATCC 38327.</title>
        <authorList>
            <consortium name="The Broad Institute Genome Sequencing Platform"/>
            <person name="Russ C."/>
            <person name="Cuomo C."/>
            <person name="Shea T."/>
            <person name="Young S.K."/>
            <person name="Zeng Q."/>
            <person name="Koehrsen M."/>
            <person name="Haas B."/>
            <person name="Borodovsky M."/>
            <person name="Guigo R."/>
            <person name="Alvarado L."/>
            <person name="Berlin A."/>
            <person name="Borenstein D."/>
            <person name="Chen Z."/>
            <person name="Engels R."/>
            <person name="Freedman E."/>
            <person name="Gellesch M."/>
            <person name="Goldberg J."/>
            <person name="Griggs A."/>
            <person name="Gujja S."/>
            <person name="Heiman D."/>
            <person name="Hepburn T."/>
            <person name="Howarth C."/>
            <person name="Jen D."/>
            <person name="Larson L."/>
            <person name="Lewis B."/>
            <person name="Mehta T."/>
            <person name="Park D."/>
            <person name="Pearson M."/>
            <person name="Roberts A."/>
            <person name="Saif S."/>
            <person name="Shenoy N."/>
            <person name="Sisk P."/>
            <person name="Stolte C."/>
            <person name="Sykes S."/>
            <person name="Walk T."/>
            <person name="White J."/>
            <person name="Yandava C."/>
            <person name="Burger G."/>
            <person name="Gray M.W."/>
            <person name="Holland P.W.H."/>
            <person name="King N."/>
            <person name="Lang F.B.F."/>
            <person name="Roger A.J."/>
            <person name="Ruiz-Trillo I."/>
            <person name="Lander E."/>
            <person name="Nusbaum C."/>
        </authorList>
    </citation>
    <scope>NUCLEOTIDE SEQUENCE [LARGE SCALE GENOMIC DNA]</scope>
    <source>
        <strain evidence="9">ATCC 38327</strain>
    </source>
</reference>
<keyword evidence="3 7" id="KW-0812">Transmembrane</keyword>
<reference evidence="8 9" key="1">
    <citation type="submission" date="2009-11" db="EMBL/GenBank/DDBJ databases">
        <title>Annotation of Allomyces macrogynus ATCC 38327.</title>
        <authorList>
            <consortium name="The Broad Institute Genome Sequencing Platform"/>
            <person name="Russ C."/>
            <person name="Cuomo C."/>
            <person name="Burger G."/>
            <person name="Gray M.W."/>
            <person name="Holland P.W.H."/>
            <person name="King N."/>
            <person name="Lang F.B.F."/>
            <person name="Roger A.J."/>
            <person name="Ruiz-Trillo I."/>
            <person name="Young S.K."/>
            <person name="Zeng Q."/>
            <person name="Gargeya S."/>
            <person name="Fitzgerald M."/>
            <person name="Haas B."/>
            <person name="Abouelleil A."/>
            <person name="Alvarado L."/>
            <person name="Arachchi H.M."/>
            <person name="Berlin A."/>
            <person name="Chapman S.B."/>
            <person name="Gearin G."/>
            <person name="Goldberg J."/>
            <person name="Griggs A."/>
            <person name="Gujja S."/>
            <person name="Hansen M."/>
            <person name="Heiman D."/>
            <person name="Howarth C."/>
            <person name="Larimer J."/>
            <person name="Lui A."/>
            <person name="MacDonald P.J.P."/>
            <person name="McCowen C."/>
            <person name="Montmayeur A."/>
            <person name="Murphy C."/>
            <person name="Neiman D."/>
            <person name="Pearson M."/>
            <person name="Priest M."/>
            <person name="Roberts A."/>
            <person name="Saif S."/>
            <person name="Shea T."/>
            <person name="Sisk P."/>
            <person name="Stolte C."/>
            <person name="Sykes S."/>
            <person name="Wortman J."/>
            <person name="Nusbaum C."/>
            <person name="Birren B."/>
        </authorList>
    </citation>
    <scope>NUCLEOTIDE SEQUENCE [LARGE SCALE GENOMIC DNA]</scope>
    <source>
        <strain evidence="8 9">ATCC 38327</strain>
    </source>
</reference>
<comment type="similarity">
    <text evidence="2 7">Belongs to the DPM3 family.</text>
</comment>
<dbReference type="EMBL" id="GG745343">
    <property type="protein sequence ID" value="KNE63804.1"/>
    <property type="molecule type" value="Genomic_DNA"/>
</dbReference>
<dbReference type="eggNOG" id="KOG4841">
    <property type="taxonomic scope" value="Eukaryota"/>
</dbReference>
<dbReference type="PANTHER" id="PTHR16433">
    <property type="entry name" value="DOLICHOL-PHOSPHATE MANNOSYLTRANSFERASE SUBUNIT 3"/>
    <property type="match status" value="1"/>
</dbReference>
<accession>A0A0L0SN56</accession>
<comment type="pathway">
    <text evidence="7">Protein modification; protein glycosylation.</text>
</comment>
<sequence length="91" mass="10096">MSKLTRFLATAFVFLAAWLATLLGYVPVPEIAMEFVPALPLWIIVSFGAYSLASIGWSLVTFGDCPEAHQELLQEIQQAKADLRRLKVTVD</sequence>
<keyword evidence="4 7" id="KW-0256">Endoplasmic reticulum</keyword>
<dbReference type="VEuPathDB" id="FungiDB:AMAG_08876"/>
<dbReference type="GO" id="GO:0005789">
    <property type="term" value="C:endoplasmic reticulum membrane"/>
    <property type="evidence" value="ECO:0007669"/>
    <property type="project" value="UniProtKB-SubCell"/>
</dbReference>
<proteinExistence type="inferred from homology"/>
<dbReference type="Pfam" id="PF08285">
    <property type="entry name" value="DPM3"/>
    <property type="match status" value="1"/>
</dbReference>
<evidence type="ECO:0000256" key="6">
    <source>
        <dbReference type="ARBA" id="ARBA00023136"/>
    </source>
</evidence>
<dbReference type="GO" id="GO:0006506">
    <property type="term" value="P:GPI anchor biosynthetic process"/>
    <property type="evidence" value="ECO:0007669"/>
    <property type="project" value="TreeGrafter"/>
</dbReference>
<evidence type="ECO:0000256" key="7">
    <source>
        <dbReference type="RuleBase" id="RU365085"/>
    </source>
</evidence>
<dbReference type="AlphaFoldDB" id="A0A0L0SN56"/>
<comment type="subcellular location">
    <subcellularLocation>
        <location evidence="1 7">Endoplasmic reticulum membrane</location>
        <topology evidence="1 7">Multi-pass membrane protein</topology>
    </subcellularLocation>
</comment>
<dbReference type="STRING" id="578462.A0A0L0SN56"/>
<dbReference type="OMA" id="DCPEAYT"/>
<feature type="transmembrane region" description="Helical" evidence="7">
    <location>
        <begin position="40"/>
        <end position="60"/>
    </location>
</feature>
<dbReference type="PANTHER" id="PTHR16433:SF0">
    <property type="entry name" value="DOLICHOL-PHOSPHATE MANNOSYLTRANSFERASE SUBUNIT 3"/>
    <property type="match status" value="1"/>
</dbReference>
<gene>
    <name evidence="8" type="ORF">AMAG_08876</name>
</gene>
<protein>
    <recommendedName>
        <fullName evidence="7">Dolichol-phosphate mannosyltransferase subunit 3</fullName>
    </recommendedName>
</protein>
<evidence type="ECO:0000256" key="2">
    <source>
        <dbReference type="ARBA" id="ARBA00010430"/>
    </source>
</evidence>
<evidence type="ECO:0000256" key="4">
    <source>
        <dbReference type="ARBA" id="ARBA00022824"/>
    </source>
</evidence>
<evidence type="ECO:0000256" key="3">
    <source>
        <dbReference type="ARBA" id="ARBA00022692"/>
    </source>
</evidence>
<evidence type="ECO:0000313" key="8">
    <source>
        <dbReference type="EMBL" id="KNE63804.1"/>
    </source>
</evidence>